<dbReference type="PROSITE" id="PS50846">
    <property type="entry name" value="HMA_2"/>
    <property type="match status" value="1"/>
</dbReference>
<dbReference type="PROSITE" id="PS00154">
    <property type="entry name" value="ATPASE_E1_E2"/>
    <property type="match status" value="1"/>
</dbReference>
<dbReference type="PANTHER" id="PTHR43520">
    <property type="entry name" value="ATP7, ISOFORM B"/>
    <property type="match status" value="1"/>
</dbReference>
<dbReference type="InterPro" id="IPR023214">
    <property type="entry name" value="HAD_sf"/>
</dbReference>
<dbReference type="NCBIfam" id="TIGR01525">
    <property type="entry name" value="ATPase-IB_hvy"/>
    <property type="match status" value="1"/>
</dbReference>
<feature type="transmembrane region" description="Helical" evidence="10">
    <location>
        <begin position="361"/>
        <end position="380"/>
    </location>
</feature>
<feature type="transmembrane region" description="Helical" evidence="10">
    <location>
        <begin position="649"/>
        <end position="668"/>
    </location>
</feature>
<dbReference type="Pfam" id="PF00403">
    <property type="entry name" value="HMA"/>
    <property type="match status" value="1"/>
</dbReference>
<keyword evidence="14" id="KW-1185">Reference proteome</keyword>
<keyword evidence="9 10" id="KW-0472">Membrane</keyword>
<evidence type="ECO:0000256" key="6">
    <source>
        <dbReference type="ARBA" id="ARBA00022840"/>
    </source>
</evidence>
<feature type="transmembrane region" description="Helical" evidence="10">
    <location>
        <begin position="90"/>
        <end position="110"/>
    </location>
</feature>
<protein>
    <submittedName>
        <fullName evidence="13">Heavy metal translocating P-type ATPase family protein</fullName>
        <ecNumber evidence="13">3.6.3.-</ecNumber>
    </submittedName>
</protein>
<evidence type="ECO:0000256" key="7">
    <source>
        <dbReference type="ARBA" id="ARBA00022967"/>
    </source>
</evidence>
<evidence type="ECO:0000259" key="12">
    <source>
        <dbReference type="PROSITE" id="PS50846"/>
    </source>
</evidence>
<proteinExistence type="inferred from homology"/>
<keyword evidence="6 10" id="KW-0067">ATP-binding</keyword>
<keyword evidence="3 10" id="KW-0812">Transmembrane</keyword>
<dbReference type="SUPFAM" id="SSF55008">
    <property type="entry name" value="HMA, heavy metal-associated domain"/>
    <property type="match status" value="1"/>
</dbReference>
<evidence type="ECO:0000256" key="10">
    <source>
        <dbReference type="RuleBase" id="RU362081"/>
    </source>
</evidence>
<dbReference type="PANTHER" id="PTHR43520:SF8">
    <property type="entry name" value="P-TYPE CU(+) TRANSPORTER"/>
    <property type="match status" value="1"/>
</dbReference>
<dbReference type="SUPFAM" id="SSF56784">
    <property type="entry name" value="HAD-like"/>
    <property type="match status" value="1"/>
</dbReference>
<dbReference type="SUPFAM" id="SSF81665">
    <property type="entry name" value="Calcium ATPase, transmembrane domain M"/>
    <property type="match status" value="1"/>
</dbReference>
<dbReference type="GO" id="GO:0005886">
    <property type="term" value="C:plasma membrane"/>
    <property type="evidence" value="ECO:0007669"/>
    <property type="project" value="UniProtKB-SubCell"/>
</dbReference>
<feature type="transmembrane region" description="Helical" evidence="10">
    <location>
        <begin position="156"/>
        <end position="174"/>
    </location>
</feature>
<dbReference type="Proteomes" id="UP000216478">
    <property type="component" value="Unassembled WGS sequence"/>
</dbReference>
<evidence type="ECO:0000313" key="14">
    <source>
        <dbReference type="Proteomes" id="UP000216478"/>
    </source>
</evidence>
<dbReference type="InterPro" id="IPR036163">
    <property type="entry name" value="HMA_dom_sf"/>
</dbReference>
<dbReference type="PRINTS" id="PR00120">
    <property type="entry name" value="HATPASE"/>
</dbReference>
<dbReference type="EMBL" id="NNRL01000143">
    <property type="protein sequence ID" value="OYR17635.1"/>
    <property type="molecule type" value="Genomic_DNA"/>
</dbReference>
<feature type="transmembrane region" description="Helical" evidence="10">
    <location>
        <begin position="116"/>
        <end position="144"/>
    </location>
</feature>
<gene>
    <name evidence="13" type="ORF">CEV33_4865</name>
</gene>
<dbReference type="GO" id="GO:0005507">
    <property type="term" value="F:copper ion binding"/>
    <property type="evidence" value="ECO:0007669"/>
    <property type="project" value="TreeGrafter"/>
</dbReference>
<feature type="transmembrane region" description="Helical" evidence="10">
    <location>
        <begin position="332"/>
        <end position="355"/>
    </location>
</feature>
<dbReference type="RefSeq" id="WP_094538737.1">
    <property type="nucleotide sequence ID" value="NZ_JBHEER010000014.1"/>
</dbReference>
<dbReference type="Gene3D" id="3.40.1110.10">
    <property type="entry name" value="Calcium-transporting ATPase, cytoplasmic domain N"/>
    <property type="match status" value="1"/>
</dbReference>
<feature type="region of interest" description="Disordered" evidence="11">
    <location>
        <begin position="467"/>
        <end position="486"/>
    </location>
</feature>
<evidence type="ECO:0000256" key="1">
    <source>
        <dbReference type="ARBA" id="ARBA00004127"/>
    </source>
</evidence>
<keyword evidence="13" id="KW-0378">Hydrolase</keyword>
<keyword evidence="7" id="KW-1278">Translocase</keyword>
<evidence type="ECO:0000256" key="4">
    <source>
        <dbReference type="ARBA" id="ARBA00022723"/>
    </source>
</evidence>
<dbReference type="InterPro" id="IPR059000">
    <property type="entry name" value="ATPase_P-type_domA"/>
</dbReference>
<dbReference type="CDD" id="cd00371">
    <property type="entry name" value="HMA"/>
    <property type="match status" value="1"/>
</dbReference>
<dbReference type="Gene3D" id="3.30.70.100">
    <property type="match status" value="1"/>
</dbReference>
<comment type="caution">
    <text evidence="13">The sequence shown here is derived from an EMBL/GenBank/DDBJ whole genome shotgun (WGS) entry which is preliminary data.</text>
</comment>
<dbReference type="InterPro" id="IPR006121">
    <property type="entry name" value="HMA_dom"/>
</dbReference>
<dbReference type="InterPro" id="IPR027256">
    <property type="entry name" value="P-typ_ATPase_IB"/>
</dbReference>
<dbReference type="Gene3D" id="3.40.50.1000">
    <property type="entry name" value="HAD superfamily/HAD-like"/>
    <property type="match status" value="2"/>
</dbReference>
<dbReference type="Pfam" id="PF00702">
    <property type="entry name" value="Hydrolase"/>
    <property type="match status" value="1"/>
</dbReference>
<dbReference type="SUPFAM" id="SSF81653">
    <property type="entry name" value="Calcium ATPase, transduction domain A"/>
    <property type="match status" value="1"/>
</dbReference>
<dbReference type="InterPro" id="IPR018303">
    <property type="entry name" value="ATPase_P-typ_P_site"/>
</dbReference>
<dbReference type="Pfam" id="PF00122">
    <property type="entry name" value="E1-E2_ATPase"/>
    <property type="match status" value="1"/>
</dbReference>
<evidence type="ECO:0000256" key="9">
    <source>
        <dbReference type="ARBA" id="ARBA00023136"/>
    </source>
</evidence>
<dbReference type="InterPro" id="IPR001757">
    <property type="entry name" value="P_typ_ATPase"/>
</dbReference>
<dbReference type="Gene3D" id="2.70.150.10">
    <property type="entry name" value="Calcium-transporting ATPase, cytoplasmic transduction domain A"/>
    <property type="match status" value="1"/>
</dbReference>
<dbReference type="GO" id="GO:0043682">
    <property type="term" value="F:P-type divalent copper transporter activity"/>
    <property type="evidence" value="ECO:0007669"/>
    <property type="project" value="TreeGrafter"/>
</dbReference>
<sequence>MRRLFGVSGMACGGCARGLERHVGRLEGVSAVGVHHLTASMLIDWDGQRLSIADIAAAVSQAGYTLIDRHRPEELSAILSADISRLSLRLAVAVVSGMWSMALAIVLYVSVLDPRIAWWIAFGSGVLALPVVVWAGAGIFWMAFRSIRLRAPGMDLLIALGAGGAFILSSLALAAGSSHVYFDTATMLITLLLIGRLLDLMTRRSAIDALKALEDTSLETVVRRSPTGDGSIPATEIGIGDKIVVDAGSTIGMDGVIDEGDSLINRAVLTGESRAIHAGVGQRVEAGCINLERRIVVTVDRTYGDRDIDRMGGAVALELAQRGATASRADRIAAALSWGIPSLALVTMTVLPFSGIPATDAVIRGLTVLAAACPCALSIAGPLAQARAAGIAATFGLRLRDPVAFEALAHAATAIFDKTGTLTAGRPTVVEVKPAEGWAEGDVLRLAARAETGIDHPLARAIVARHGREEGTGGRRRERSAEGVDQDGRRISVSGLSAEDGMTSLAVNLDDQLIGKLSLADAPTDEARATVNRLSRSNIDVWIASGDAAGPTLSVSTTLGVAPRHVRYGCTPADKVELLKAATGPVVFVGDGVNDAPALAAADCGVSVAGAHGAAAQTADVVVVRGGITQLLTAIALSRRMTVIARQNVGLAIVYNVVAVPVAITGILTPSMAALAMLASSVSVALNSLRLSRLAATPSIEGCGGRIDVPGEEPAGQEAII</sequence>
<reference evidence="13 14" key="1">
    <citation type="submission" date="2017-07" db="EMBL/GenBank/DDBJ databases">
        <title>Phylogenetic study on the rhizospheric bacterium Ochrobactrum sp. A44.</title>
        <authorList>
            <person name="Krzyzanowska D.M."/>
            <person name="Ossowicki A."/>
            <person name="Rajewska M."/>
            <person name="Maciag T."/>
            <person name="Kaczynski Z."/>
            <person name="Czerwicka M."/>
            <person name="Jafra S."/>
        </authorList>
    </citation>
    <scope>NUCLEOTIDE SEQUENCE [LARGE SCALE GENOMIC DNA]</scope>
    <source>
        <strain evidence="13 14">OgA9a</strain>
    </source>
</reference>
<feature type="domain" description="HMA" evidence="12">
    <location>
        <begin position="1"/>
        <end position="67"/>
    </location>
</feature>
<dbReference type="InterPro" id="IPR008250">
    <property type="entry name" value="ATPase_P-typ_transduc_dom_A_sf"/>
</dbReference>
<comment type="similarity">
    <text evidence="2 10">Belongs to the cation transport ATPase (P-type) (TC 3.A.3) family. Type IB subfamily.</text>
</comment>
<evidence type="ECO:0000256" key="3">
    <source>
        <dbReference type="ARBA" id="ARBA00022692"/>
    </source>
</evidence>
<dbReference type="InterPro" id="IPR023299">
    <property type="entry name" value="ATPase_P-typ_cyto_dom_N"/>
</dbReference>
<evidence type="ECO:0000256" key="5">
    <source>
        <dbReference type="ARBA" id="ARBA00022741"/>
    </source>
</evidence>
<evidence type="ECO:0000256" key="11">
    <source>
        <dbReference type="SAM" id="MobiDB-lite"/>
    </source>
</evidence>
<dbReference type="GO" id="GO:0012505">
    <property type="term" value="C:endomembrane system"/>
    <property type="evidence" value="ECO:0007669"/>
    <property type="project" value="UniProtKB-SubCell"/>
</dbReference>
<evidence type="ECO:0000313" key="13">
    <source>
        <dbReference type="EMBL" id="OYR17635.1"/>
    </source>
</evidence>
<evidence type="ECO:0000256" key="8">
    <source>
        <dbReference type="ARBA" id="ARBA00022989"/>
    </source>
</evidence>
<evidence type="ECO:0000256" key="2">
    <source>
        <dbReference type="ARBA" id="ARBA00006024"/>
    </source>
</evidence>
<comment type="subcellular location">
    <subcellularLocation>
        <location evidence="10">Cell membrane</location>
    </subcellularLocation>
    <subcellularLocation>
        <location evidence="1">Endomembrane system</location>
        <topology evidence="1">Multi-pass membrane protein</topology>
    </subcellularLocation>
</comment>
<dbReference type="GO" id="GO:0055070">
    <property type="term" value="P:copper ion homeostasis"/>
    <property type="evidence" value="ECO:0007669"/>
    <property type="project" value="TreeGrafter"/>
</dbReference>
<accession>A0A256FRZ3</accession>
<dbReference type="EC" id="3.6.3.-" evidence="13"/>
<dbReference type="GO" id="GO:0005524">
    <property type="term" value="F:ATP binding"/>
    <property type="evidence" value="ECO:0007669"/>
    <property type="project" value="UniProtKB-UniRule"/>
</dbReference>
<organism evidence="13 14">
    <name type="scientific">Brucella grignonensis</name>
    <dbReference type="NCBI Taxonomy" id="94627"/>
    <lineage>
        <taxon>Bacteria</taxon>
        <taxon>Pseudomonadati</taxon>
        <taxon>Pseudomonadota</taxon>
        <taxon>Alphaproteobacteria</taxon>
        <taxon>Hyphomicrobiales</taxon>
        <taxon>Brucellaceae</taxon>
        <taxon>Brucella/Ochrobactrum group</taxon>
        <taxon>Brucella</taxon>
    </lineage>
</organism>
<keyword evidence="5 10" id="KW-0547">Nucleotide-binding</keyword>
<dbReference type="InterPro" id="IPR023298">
    <property type="entry name" value="ATPase_P-typ_TM_dom_sf"/>
</dbReference>
<keyword evidence="8 10" id="KW-1133">Transmembrane helix</keyword>
<keyword evidence="4 10" id="KW-0479">Metal-binding</keyword>
<dbReference type="GO" id="GO:0016887">
    <property type="term" value="F:ATP hydrolysis activity"/>
    <property type="evidence" value="ECO:0007669"/>
    <property type="project" value="InterPro"/>
</dbReference>
<dbReference type="AlphaFoldDB" id="A0A256FRZ3"/>
<name>A0A256FRZ3_9HYPH</name>
<dbReference type="InterPro" id="IPR036412">
    <property type="entry name" value="HAD-like_sf"/>
</dbReference>
<dbReference type="PRINTS" id="PR00119">
    <property type="entry name" value="CATATPASE"/>
</dbReference>
<dbReference type="NCBIfam" id="TIGR01494">
    <property type="entry name" value="ATPase_P-type"/>
    <property type="match status" value="1"/>
</dbReference>
<keyword evidence="10" id="KW-1003">Cell membrane</keyword>
<feature type="transmembrane region" description="Helical" evidence="10">
    <location>
        <begin position="180"/>
        <end position="198"/>
    </location>
</feature>